<evidence type="ECO:0000256" key="10">
    <source>
        <dbReference type="RuleBase" id="RU004004"/>
    </source>
</evidence>
<dbReference type="Pfam" id="PF03958">
    <property type="entry name" value="Secretin_N"/>
    <property type="match status" value="3"/>
</dbReference>
<evidence type="ECO:0000256" key="12">
    <source>
        <dbReference type="SAM" id="Phobius"/>
    </source>
</evidence>
<evidence type="ECO:0000256" key="3">
    <source>
        <dbReference type="ARBA" id="ARBA00022448"/>
    </source>
</evidence>
<evidence type="ECO:0000256" key="11">
    <source>
        <dbReference type="SAM" id="MobiDB-lite"/>
    </source>
</evidence>
<reference evidence="16" key="1">
    <citation type="journal article" date="2021" name="Microb. Physiol.">
        <title>Proteogenomic Insights into the Physiology of Marine, Sulfate-Reducing, Filamentous Desulfonema limicola and Desulfonema magnum.</title>
        <authorList>
            <person name="Schnaars V."/>
            <person name="Wohlbrand L."/>
            <person name="Scheve S."/>
            <person name="Hinrichs C."/>
            <person name="Reinhardt R."/>
            <person name="Rabus R."/>
        </authorList>
    </citation>
    <scope>NUCLEOTIDE SEQUENCE</scope>
    <source>
        <strain evidence="16">4be13</strain>
    </source>
</reference>
<dbReference type="AlphaFoldDB" id="A0A975BG86"/>
<keyword evidence="4" id="KW-1134">Transmembrane beta strand</keyword>
<feature type="domain" description="NolW-like" evidence="14">
    <location>
        <begin position="321"/>
        <end position="387"/>
    </location>
</feature>
<keyword evidence="6" id="KW-0732">Signal</keyword>
<dbReference type="Gene3D" id="3.30.1370.120">
    <property type="match status" value="3"/>
</dbReference>
<feature type="transmembrane region" description="Helical" evidence="12">
    <location>
        <begin position="21"/>
        <end position="41"/>
    </location>
</feature>
<keyword evidence="9" id="KW-0998">Cell outer membrane</keyword>
<feature type="region of interest" description="Disordered" evidence="11">
    <location>
        <begin position="129"/>
        <end position="150"/>
    </location>
</feature>
<dbReference type="PRINTS" id="PR00811">
    <property type="entry name" value="BCTERIALGSPD"/>
</dbReference>
<evidence type="ECO:0000313" key="16">
    <source>
        <dbReference type="EMBL" id="QTA84505.1"/>
    </source>
</evidence>
<protein>
    <submittedName>
        <fullName evidence="16">General secrestion pathway protein D</fullName>
    </submittedName>
</protein>
<proteinExistence type="inferred from homology"/>
<dbReference type="PANTHER" id="PTHR30332">
    <property type="entry name" value="PROBABLE GENERAL SECRETION PATHWAY PROTEIN D"/>
    <property type="match status" value="1"/>
</dbReference>
<evidence type="ECO:0000259" key="13">
    <source>
        <dbReference type="Pfam" id="PF00263"/>
    </source>
</evidence>
<keyword evidence="12" id="KW-1133">Transmembrane helix</keyword>
<accession>A0A975BG86</accession>
<evidence type="ECO:0000259" key="15">
    <source>
        <dbReference type="Pfam" id="PF21305"/>
    </source>
</evidence>
<dbReference type="InterPro" id="IPR013356">
    <property type="entry name" value="T2SS_GspD"/>
</dbReference>
<dbReference type="PRINTS" id="PR01032">
    <property type="entry name" value="PHAGEIV"/>
</dbReference>
<dbReference type="NCBIfam" id="TIGR02517">
    <property type="entry name" value="type_II_gspD"/>
    <property type="match status" value="1"/>
</dbReference>
<dbReference type="InterPro" id="IPR005644">
    <property type="entry name" value="NolW-like"/>
</dbReference>
<dbReference type="InterPro" id="IPR050810">
    <property type="entry name" value="Bact_Secretion_Sys_Channel"/>
</dbReference>
<evidence type="ECO:0000256" key="7">
    <source>
        <dbReference type="ARBA" id="ARBA00022927"/>
    </source>
</evidence>
<name>A0A975BG86_9BACT</name>
<evidence type="ECO:0000256" key="5">
    <source>
        <dbReference type="ARBA" id="ARBA00022692"/>
    </source>
</evidence>
<keyword evidence="3 10" id="KW-0813">Transport</keyword>
<dbReference type="PANTHER" id="PTHR30332:SF24">
    <property type="entry name" value="SECRETIN GSPD-RELATED"/>
    <property type="match status" value="1"/>
</dbReference>
<evidence type="ECO:0000256" key="6">
    <source>
        <dbReference type="ARBA" id="ARBA00022729"/>
    </source>
</evidence>
<keyword evidence="5 12" id="KW-0812">Transmembrane</keyword>
<evidence type="ECO:0000256" key="4">
    <source>
        <dbReference type="ARBA" id="ARBA00022452"/>
    </source>
</evidence>
<dbReference type="EMBL" id="CP061800">
    <property type="protein sequence ID" value="QTA84505.1"/>
    <property type="molecule type" value="Genomic_DNA"/>
</dbReference>
<dbReference type="InterPro" id="IPR004846">
    <property type="entry name" value="T2SS/T3SS_dom"/>
</dbReference>
<evidence type="ECO:0000256" key="1">
    <source>
        <dbReference type="ARBA" id="ARBA00004442"/>
    </source>
</evidence>
<dbReference type="GO" id="GO:0009279">
    <property type="term" value="C:cell outer membrane"/>
    <property type="evidence" value="ECO:0007669"/>
    <property type="project" value="UniProtKB-SubCell"/>
</dbReference>
<dbReference type="GO" id="GO:0015627">
    <property type="term" value="C:type II protein secretion system complex"/>
    <property type="evidence" value="ECO:0007669"/>
    <property type="project" value="InterPro"/>
</dbReference>
<feature type="region of interest" description="Disordered" evidence="11">
    <location>
        <begin position="425"/>
        <end position="468"/>
    </location>
</feature>
<keyword evidence="8 12" id="KW-0472">Membrane</keyword>
<comment type="similarity">
    <text evidence="2">Belongs to the bacterial secretin family. GSP D subfamily.</text>
</comment>
<dbReference type="InterPro" id="IPR001775">
    <property type="entry name" value="GspD/PilQ"/>
</dbReference>
<keyword evidence="7" id="KW-0653">Protein transport</keyword>
<organism evidence="16 17">
    <name type="scientific">Desulfonema magnum</name>
    <dbReference type="NCBI Taxonomy" id="45655"/>
    <lineage>
        <taxon>Bacteria</taxon>
        <taxon>Pseudomonadati</taxon>
        <taxon>Thermodesulfobacteriota</taxon>
        <taxon>Desulfobacteria</taxon>
        <taxon>Desulfobacterales</taxon>
        <taxon>Desulfococcaceae</taxon>
        <taxon>Desulfonema</taxon>
    </lineage>
</organism>
<dbReference type="Pfam" id="PF00263">
    <property type="entry name" value="Secretin"/>
    <property type="match status" value="1"/>
</dbReference>
<evidence type="ECO:0000313" key="17">
    <source>
        <dbReference type="Proteomes" id="UP000663722"/>
    </source>
</evidence>
<evidence type="ECO:0000256" key="2">
    <source>
        <dbReference type="ARBA" id="ARBA00006980"/>
    </source>
</evidence>
<dbReference type="KEGG" id="dmm:dnm_005020"/>
<sequence length="780" mass="85995">MKLETGNLEAKTGNWKLNNKIVNYQLSIINFLIFALILFGGCAGQPPVKNVPVIKVETGDAAEALESKNASKEIGDAVNAEEPGLRPVPFEDVNRQRTHRKEVIEVHEIRTGRPAPSYAEADTYDKISAPEKMPPLAPHPSPLTPRPPASGPGDVVLNFDNADLYEVIRNMAKLLNISYIVDPNVRGTVTIHTAGQLRKNDLFPVFFQILEANGLTAVREGSLYKIISLKDASRMPVTPRFGYPDDVSPEERIIIQIIPLRFISGQEITKLLTPFISAEGSIITHEDSNTLLVVDKAVNILKALKLIKVFDVNVFEKVNHRVYHLEYVGAEDTAKTLTDIINAYGSVTKDAVKFIPVERLNNLIVISSVGHIFDKIQQIIRQIDVPVHDIEPRIYVYFVKNGAAAELSELLNSVFSGDSSSEKEKVIQKDASSESKKNKSEPEPVRTPFGAIRSKTKRTKAERILSETQSSGTLKGEIKITSDEIRNALVIEALPSDYELIEDILKRLDVLPRQVLIEVTVADIQLNTKTELGIEWSYIRGSGRRPDTSTLEAKMGIKGLQYMIGQADRWFAALSALASDKKINILSSPTVLASDNKEAKINISTEVPVASATYNKDDSDVIETNIQYRNTGVILSVTPHINEYGLVSMDISQEVSNQLEDNIQVGNTSMPAFFKRSVNTSLTVKHGQTIVIGGLIQQTDNKGTSGVPCLNTIPILQYLFGKKSDSIDKTELILLITPRVISTLEDIDAVTEEFKHKVGNIIEGTKNSGSEHINISGPGR</sequence>
<comment type="subcellular location">
    <subcellularLocation>
        <location evidence="1 10">Cell outer membrane</location>
    </subcellularLocation>
</comment>
<dbReference type="InterPro" id="IPR038591">
    <property type="entry name" value="NolW-like_sf"/>
</dbReference>
<feature type="compositionally biased region" description="Pro residues" evidence="11">
    <location>
        <begin position="132"/>
        <end position="150"/>
    </location>
</feature>
<dbReference type="Pfam" id="PF21305">
    <property type="entry name" value="type_II_gspD_N0"/>
    <property type="match status" value="1"/>
</dbReference>
<feature type="compositionally biased region" description="Basic and acidic residues" evidence="11">
    <location>
        <begin position="425"/>
        <end position="444"/>
    </location>
</feature>
<evidence type="ECO:0000256" key="9">
    <source>
        <dbReference type="ARBA" id="ARBA00023237"/>
    </source>
</evidence>
<dbReference type="GO" id="GO:0015628">
    <property type="term" value="P:protein secretion by the type II secretion system"/>
    <property type="evidence" value="ECO:0007669"/>
    <property type="project" value="InterPro"/>
</dbReference>
<keyword evidence="17" id="KW-1185">Reference proteome</keyword>
<dbReference type="InterPro" id="IPR049371">
    <property type="entry name" value="GspD-like_N0"/>
</dbReference>
<feature type="domain" description="NolW-like" evidence="14">
    <location>
        <begin position="396"/>
        <end position="514"/>
    </location>
</feature>
<feature type="domain" description="NolW-like" evidence="14">
    <location>
        <begin position="256"/>
        <end position="313"/>
    </location>
</feature>
<evidence type="ECO:0000256" key="8">
    <source>
        <dbReference type="ARBA" id="ARBA00023136"/>
    </source>
</evidence>
<evidence type="ECO:0000259" key="14">
    <source>
        <dbReference type="Pfam" id="PF03958"/>
    </source>
</evidence>
<gene>
    <name evidence="16" type="primary">gspD</name>
    <name evidence="16" type="ORF">dnm_005020</name>
</gene>
<feature type="domain" description="GspD-like N0" evidence="15">
    <location>
        <begin position="157"/>
        <end position="226"/>
    </location>
</feature>
<dbReference type="Proteomes" id="UP000663722">
    <property type="component" value="Chromosome"/>
</dbReference>
<feature type="domain" description="Type II/III secretion system secretin-like" evidence="13">
    <location>
        <begin position="576"/>
        <end position="741"/>
    </location>
</feature>